<evidence type="ECO:0000313" key="1">
    <source>
        <dbReference type="EMBL" id="KAL1204409.1"/>
    </source>
</evidence>
<keyword evidence="2" id="KW-1185">Reference proteome</keyword>
<accession>A0ABD1ACK4</accession>
<dbReference type="EMBL" id="JBANAX010000538">
    <property type="protein sequence ID" value="KAL1204409.1"/>
    <property type="molecule type" value="Genomic_DNA"/>
</dbReference>
<sequence>MSLRRSTREKENAISDDYVVFLQEHENGIGLTSNDPLSVCEAIQSVNSDNWNDAMKEEHKSMMDNGFWDLVPLPENVKPIGCKWIFKTKRDVNGN</sequence>
<evidence type="ECO:0000313" key="2">
    <source>
        <dbReference type="Proteomes" id="UP001558713"/>
    </source>
</evidence>
<protein>
    <submittedName>
        <fullName evidence="1">Retrovirus-related Pol polyprotein from transposon TNT 1-94</fullName>
    </submittedName>
</protein>
<comment type="caution">
    <text evidence="1">The sequence shown here is derived from an EMBL/GenBank/DDBJ whole genome shotgun (WGS) entry which is preliminary data.</text>
</comment>
<name>A0ABD1ACK4_CARAN</name>
<dbReference type="AlphaFoldDB" id="A0ABD1ACK4"/>
<gene>
    <name evidence="1" type="ORF">V5N11_034663</name>
</gene>
<organism evidence="1 2">
    <name type="scientific">Cardamine amara subsp. amara</name>
    <dbReference type="NCBI Taxonomy" id="228776"/>
    <lineage>
        <taxon>Eukaryota</taxon>
        <taxon>Viridiplantae</taxon>
        <taxon>Streptophyta</taxon>
        <taxon>Embryophyta</taxon>
        <taxon>Tracheophyta</taxon>
        <taxon>Spermatophyta</taxon>
        <taxon>Magnoliopsida</taxon>
        <taxon>eudicotyledons</taxon>
        <taxon>Gunneridae</taxon>
        <taxon>Pentapetalae</taxon>
        <taxon>rosids</taxon>
        <taxon>malvids</taxon>
        <taxon>Brassicales</taxon>
        <taxon>Brassicaceae</taxon>
        <taxon>Cardamineae</taxon>
        <taxon>Cardamine</taxon>
    </lineage>
</organism>
<proteinExistence type="predicted"/>
<dbReference type="Proteomes" id="UP001558713">
    <property type="component" value="Unassembled WGS sequence"/>
</dbReference>
<reference evidence="1 2" key="1">
    <citation type="submission" date="2024-04" db="EMBL/GenBank/DDBJ databases">
        <title>Genome assembly C_amara_ONT_v2.</title>
        <authorList>
            <person name="Yant L."/>
            <person name="Moore C."/>
            <person name="Slenker M."/>
        </authorList>
    </citation>
    <scope>NUCLEOTIDE SEQUENCE [LARGE SCALE GENOMIC DNA]</scope>
    <source>
        <tissue evidence="1">Leaf</tissue>
    </source>
</reference>